<accession>A0A9D5AE50</accession>
<proteinExistence type="predicted"/>
<name>A0A9D5AE50_PEA</name>
<evidence type="ECO:0000313" key="1">
    <source>
        <dbReference type="EMBL" id="KAI5402290.1"/>
    </source>
</evidence>
<sequence>MGCPMFILNKKLQLLKSKLRMWNKDIYGNIHNQIKDMSSELSGLQRLIQENDSSVDLFNEVKKAQLELEKALDMEESLDTSRFEEVIPKLLRDQMNTMMVACPSEEEIQQAVFNINKESSPGPDGFGGTFFQTYWSIV</sequence>
<dbReference type="AlphaFoldDB" id="A0A9D5AE50"/>
<gene>
    <name evidence="1" type="ORF">KIW84_050057</name>
</gene>
<protein>
    <submittedName>
        <fullName evidence="1">Uncharacterized protein</fullName>
    </submittedName>
</protein>
<organism evidence="1 2">
    <name type="scientific">Pisum sativum</name>
    <name type="common">Garden pea</name>
    <name type="synonym">Lathyrus oleraceus</name>
    <dbReference type="NCBI Taxonomy" id="3888"/>
    <lineage>
        <taxon>Eukaryota</taxon>
        <taxon>Viridiplantae</taxon>
        <taxon>Streptophyta</taxon>
        <taxon>Embryophyta</taxon>
        <taxon>Tracheophyta</taxon>
        <taxon>Spermatophyta</taxon>
        <taxon>Magnoliopsida</taxon>
        <taxon>eudicotyledons</taxon>
        <taxon>Gunneridae</taxon>
        <taxon>Pentapetalae</taxon>
        <taxon>rosids</taxon>
        <taxon>fabids</taxon>
        <taxon>Fabales</taxon>
        <taxon>Fabaceae</taxon>
        <taxon>Papilionoideae</taxon>
        <taxon>50 kb inversion clade</taxon>
        <taxon>NPAAA clade</taxon>
        <taxon>Hologalegina</taxon>
        <taxon>IRL clade</taxon>
        <taxon>Fabeae</taxon>
        <taxon>Lathyrus</taxon>
    </lineage>
</organism>
<dbReference type="Gramene" id="Psat05G0005700-T1">
    <property type="protein sequence ID" value="KAI5402290.1"/>
    <property type="gene ID" value="KIW84_050057"/>
</dbReference>
<evidence type="ECO:0000313" key="2">
    <source>
        <dbReference type="Proteomes" id="UP001058974"/>
    </source>
</evidence>
<keyword evidence="2" id="KW-1185">Reference proteome</keyword>
<dbReference type="Proteomes" id="UP001058974">
    <property type="component" value="Chromosome 5"/>
</dbReference>
<reference evidence="1 2" key="1">
    <citation type="journal article" date="2022" name="Nat. Genet.">
        <title>Improved pea reference genome and pan-genome highlight genomic features and evolutionary characteristics.</title>
        <authorList>
            <person name="Yang T."/>
            <person name="Liu R."/>
            <person name="Luo Y."/>
            <person name="Hu S."/>
            <person name="Wang D."/>
            <person name="Wang C."/>
            <person name="Pandey M.K."/>
            <person name="Ge S."/>
            <person name="Xu Q."/>
            <person name="Li N."/>
            <person name="Li G."/>
            <person name="Huang Y."/>
            <person name="Saxena R.K."/>
            <person name="Ji Y."/>
            <person name="Li M."/>
            <person name="Yan X."/>
            <person name="He Y."/>
            <person name="Liu Y."/>
            <person name="Wang X."/>
            <person name="Xiang C."/>
            <person name="Varshney R.K."/>
            <person name="Ding H."/>
            <person name="Gao S."/>
            <person name="Zong X."/>
        </authorList>
    </citation>
    <scope>NUCLEOTIDE SEQUENCE [LARGE SCALE GENOMIC DNA]</scope>
    <source>
        <strain evidence="1 2">cv. Zhongwan 6</strain>
    </source>
</reference>
<comment type="caution">
    <text evidence="1">The sequence shown here is derived from an EMBL/GenBank/DDBJ whole genome shotgun (WGS) entry which is preliminary data.</text>
</comment>
<dbReference type="EMBL" id="JAMSHJ010000005">
    <property type="protein sequence ID" value="KAI5402290.1"/>
    <property type="molecule type" value="Genomic_DNA"/>
</dbReference>